<feature type="transmembrane region" description="Helical" evidence="9">
    <location>
        <begin position="130"/>
        <end position="150"/>
    </location>
</feature>
<dbReference type="AlphaFoldDB" id="A0A5C5XEU4"/>
<dbReference type="EMBL" id="SJPG01000001">
    <property type="protein sequence ID" value="TWT61606.1"/>
    <property type="molecule type" value="Genomic_DNA"/>
</dbReference>
<dbReference type="Proteomes" id="UP000316095">
    <property type="component" value="Unassembled WGS sequence"/>
</dbReference>
<evidence type="ECO:0000313" key="12">
    <source>
        <dbReference type="EMBL" id="TWT61606.1"/>
    </source>
</evidence>
<comment type="catalytic activity">
    <reaction evidence="9 10">
        <text>Release of signal peptides from bacterial membrane prolipoproteins. Hydrolyzes -Xaa-Yaa-Zaa-|-(S,diacylglyceryl)Cys-, in which Xaa is hydrophobic (preferably Leu), and Yaa (Ala or Ser) and Zaa (Gly or Ala) have small, neutral side chains.</text>
        <dbReference type="EC" id="3.4.23.36"/>
    </reaction>
</comment>
<dbReference type="InterPro" id="IPR001872">
    <property type="entry name" value="Peptidase_A8"/>
</dbReference>
<dbReference type="Pfam" id="PF01252">
    <property type="entry name" value="Peptidase_A8"/>
    <property type="match status" value="1"/>
</dbReference>
<evidence type="ECO:0000256" key="10">
    <source>
        <dbReference type="RuleBase" id="RU000594"/>
    </source>
</evidence>
<evidence type="ECO:0000256" key="4">
    <source>
        <dbReference type="ARBA" id="ARBA00022692"/>
    </source>
</evidence>
<name>A0A5C5XEU4_9PLAN</name>
<reference evidence="12 13" key="1">
    <citation type="submission" date="2019-02" db="EMBL/GenBank/DDBJ databases">
        <title>Deep-cultivation of Planctomycetes and their phenomic and genomic characterization uncovers novel biology.</title>
        <authorList>
            <person name="Wiegand S."/>
            <person name="Jogler M."/>
            <person name="Boedeker C."/>
            <person name="Pinto D."/>
            <person name="Vollmers J."/>
            <person name="Rivas-Marin E."/>
            <person name="Kohn T."/>
            <person name="Peeters S.H."/>
            <person name="Heuer A."/>
            <person name="Rast P."/>
            <person name="Oberbeckmann S."/>
            <person name="Bunk B."/>
            <person name="Jeske O."/>
            <person name="Meyerdierks A."/>
            <person name="Storesund J.E."/>
            <person name="Kallscheuer N."/>
            <person name="Luecker S."/>
            <person name="Lage O.M."/>
            <person name="Pohl T."/>
            <person name="Merkel B.J."/>
            <person name="Hornburger P."/>
            <person name="Mueller R.-W."/>
            <person name="Bruemmer F."/>
            <person name="Labrenz M."/>
            <person name="Spormann A.M."/>
            <person name="Op Den Camp H."/>
            <person name="Overmann J."/>
            <person name="Amann R."/>
            <person name="Jetten M.S.M."/>
            <person name="Mascher T."/>
            <person name="Medema M.H."/>
            <person name="Devos D.P."/>
            <person name="Kaster A.-K."/>
            <person name="Ovreas L."/>
            <person name="Rohde M."/>
            <person name="Galperin M.Y."/>
            <person name="Jogler C."/>
        </authorList>
    </citation>
    <scope>NUCLEOTIDE SEQUENCE [LARGE SCALE GENOMIC DNA]</scope>
    <source>
        <strain evidence="12 13">Pan54</strain>
    </source>
</reference>
<feature type="transmembrane region" description="Helical" evidence="9">
    <location>
        <begin position="58"/>
        <end position="81"/>
    </location>
</feature>
<evidence type="ECO:0000313" key="13">
    <source>
        <dbReference type="Proteomes" id="UP000316095"/>
    </source>
</evidence>
<evidence type="ECO:0000256" key="7">
    <source>
        <dbReference type="ARBA" id="ARBA00022989"/>
    </source>
</evidence>
<keyword evidence="2 9" id="KW-1003">Cell membrane</keyword>
<sequence length="496" mass="56393">MRLLIGVILLVIMDQASKVWARYALLDSPPRFYLVDTIRLVYAENTGAFLSIGAEAPIALRFAMMVGLNTILLVGICIYLYRARSISTWEQASFALVLAGGLGNLLDRVFRQGVVIDFLNIGIGSMRTGIFNLADVMITLGILMLGWAWCRVESEEKLDSTHVDKNEKSATSKLIPGLIIAMTIPLTASQCCAIETVVYKTRRTNGQVVLNGQIIEYNHKELVFRVQFPDTVKTLSANDIVAYAPERNQAHQEAIRSLNELRYAEAFSQFESAQSQEKRAWLQREILAGQIEVLINQQNWLRATQKYLTLLNSDPLSRHQELIPLHWNDEELTSEEKVWAVSVLQSDKSIERLIGASWLVDSPEYGARAESVLREMMTNPVPLIRYLTKTQLWRRELITDDITDGDLERWERQLLDLKEEYRCGPMFVLGMGYERIVQKELAAAHYLWLTMMDVTNVPLARLATLRAADLLEEVGQISQAVQLRAETEARFTRQDK</sequence>
<dbReference type="OrthoDB" id="9810259at2"/>
<dbReference type="HAMAP" id="MF_00161">
    <property type="entry name" value="LspA"/>
    <property type="match status" value="1"/>
</dbReference>
<keyword evidence="3 9" id="KW-0645">Protease</keyword>
<dbReference type="GO" id="GO:0005886">
    <property type="term" value="C:plasma membrane"/>
    <property type="evidence" value="ECO:0007669"/>
    <property type="project" value="UniProtKB-SubCell"/>
</dbReference>
<evidence type="ECO:0000256" key="9">
    <source>
        <dbReference type="HAMAP-Rule" id="MF_00161"/>
    </source>
</evidence>
<evidence type="ECO:0000256" key="5">
    <source>
        <dbReference type="ARBA" id="ARBA00022750"/>
    </source>
</evidence>
<dbReference type="EC" id="3.4.23.36" evidence="9"/>
<comment type="caution">
    <text evidence="9">Lacks conserved residue(s) required for the propagation of feature annotation.</text>
</comment>
<keyword evidence="6 9" id="KW-0378">Hydrolase</keyword>
<comment type="pathway">
    <text evidence="9">Protein modification; lipoprotein biosynthesis (signal peptide cleavage).</text>
</comment>
<dbReference type="NCBIfam" id="TIGR00077">
    <property type="entry name" value="lspA"/>
    <property type="match status" value="1"/>
</dbReference>
<dbReference type="GO" id="GO:0006508">
    <property type="term" value="P:proteolysis"/>
    <property type="evidence" value="ECO:0007669"/>
    <property type="project" value="UniProtKB-KW"/>
</dbReference>
<organism evidence="12 13">
    <name type="scientific">Rubinisphaera italica</name>
    <dbReference type="NCBI Taxonomy" id="2527969"/>
    <lineage>
        <taxon>Bacteria</taxon>
        <taxon>Pseudomonadati</taxon>
        <taxon>Planctomycetota</taxon>
        <taxon>Planctomycetia</taxon>
        <taxon>Planctomycetales</taxon>
        <taxon>Planctomycetaceae</taxon>
        <taxon>Rubinisphaera</taxon>
    </lineage>
</organism>
<dbReference type="PROSITE" id="PS00855">
    <property type="entry name" value="SPASE_II"/>
    <property type="match status" value="1"/>
</dbReference>
<protein>
    <recommendedName>
        <fullName evidence="9">Lipoprotein signal peptidase</fullName>
        <ecNumber evidence="9">3.4.23.36</ecNumber>
    </recommendedName>
    <alternativeName>
        <fullName evidence="9">Prolipoprotein signal peptidase</fullName>
    </alternativeName>
    <alternativeName>
        <fullName evidence="9">Signal peptidase II</fullName>
        <shortName evidence="9">SPase II</shortName>
    </alternativeName>
</protein>
<feature type="active site" evidence="9">
    <location>
        <position position="135"/>
    </location>
</feature>
<gene>
    <name evidence="12" type="primary">lspA_1</name>
    <name evidence="9" type="synonym">lspA</name>
    <name evidence="12" type="ORF">Pan54_23420</name>
</gene>
<comment type="caution">
    <text evidence="12">The sequence shown here is derived from an EMBL/GenBank/DDBJ whole genome shotgun (WGS) entry which is preliminary data.</text>
</comment>
<evidence type="ECO:0000256" key="11">
    <source>
        <dbReference type="RuleBase" id="RU004181"/>
    </source>
</evidence>
<dbReference type="PANTHER" id="PTHR33695:SF1">
    <property type="entry name" value="LIPOPROTEIN SIGNAL PEPTIDASE"/>
    <property type="match status" value="1"/>
</dbReference>
<dbReference type="PRINTS" id="PR00781">
    <property type="entry name" value="LIPOSIGPTASE"/>
</dbReference>
<evidence type="ECO:0000256" key="1">
    <source>
        <dbReference type="ARBA" id="ARBA00006139"/>
    </source>
</evidence>
<keyword evidence="4 9" id="KW-0812">Transmembrane</keyword>
<comment type="function">
    <text evidence="9 10">This protein specifically catalyzes the removal of signal peptides from prolipoproteins.</text>
</comment>
<keyword evidence="12" id="KW-0449">Lipoprotein</keyword>
<keyword evidence="13" id="KW-1185">Reference proteome</keyword>
<proteinExistence type="inferred from homology"/>
<dbReference type="PANTHER" id="PTHR33695">
    <property type="entry name" value="LIPOPROTEIN SIGNAL PEPTIDASE"/>
    <property type="match status" value="1"/>
</dbReference>
<evidence type="ECO:0000256" key="8">
    <source>
        <dbReference type="ARBA" id="ARBA00023136"/>
    </source>
</evidence>
<dbReference type="RefSeq" id="WP_146503570.1">
    <property type="nucleotide sequence ID" value="NZ_SJPG01000001.1"/>
</dbReference>
<comment type="similarity">
    <text evidence="1 9 11">Belongs to the peptidase A8 family.</text>
</comment>
<evidence type="ECO:0000256" key="6">
    <source>
        <dbReference type="ARBA" id="ARBA00022801"/>
    </source>
</evidence>
<accession>A0A5C5XEU4</accession>
<dbReference type="GO" id="GO:0004190">
    <property type="term" value="F:aspartic-type endopeptidase activity"/>
    <property type="evidence" value="ECO:0007669"/>
    <property type="project" value="UniProtKB-UniRule"/>
</dbReference>
<dbReference type="UniPathway" id="UPA00665"/>
<evidence type="ECO:0000256" key="3">
    <source>
        <dbReference type="ARBA" id="ARBA00022670"/>
    </source>
</evidence>
<comment type="subcellular location">
    <subcellularLocation>
        <location evidence="9">Cell membrane</location>
        <topology evidence="9">Multi-pass membrane protein</topology>
    </subcellularLocation>
</comment>
<keyword evidence="8 9" id="KW-0472">Membrane</keyword>
<keyword evidence="5 9" id="KW-0064">Aspartyl protease</keyword>
<keyword evidence="7 9" id="KW-1133">Transmembrane helix</keyword>
<evidence type="ECO:0000256" key="2">
    <source>
        <dbReference type="ARBA" id="ARBA00022475"/>
    </source>
</evidence>
<feature type="active site" evidence="9">
    <location>
        <position position="117"/>
    </location>
</feature>